<evidence type="ECO:0000313" key="1">
    <source>
        <dbReference type="EMBL" id="GAU49889.1"/>
    </source>
</evidence>
<reference evidence="2" key="1">
    <citation type="journal article" date="2017" name="Front. Plant Sci.">
        <title>Climate Clever Clovers: New Paradigm to Reduce the Environmental Footprint of Ruminants by Breeding Low Methanogenic Forages Utilizing Haplotype Variation.</title>
        <authorList>
            <person name="Kaur P."/>
            <person name="Appels R."/>
            <person name="Bayer P.E."/>
            <person name="Keeble-Gagnere G."/>
            <person name="Wang J."/>
            <person name="Hirakawa H."/>
            <person name="Shirasawa K."/>
            <person name="Vercoe P."/>
            <person name="Stefanova K."/>
            <person name="Durmic Z."/>
            <person name="Nichols P."/>
            <person name="Revell C."/>
            <person name="Isobe S.N."/>
            <person name="Edwards D."/>
            <person name="Erskine W."/>
        </authorList>
    </citation>
    <scope>NUCLEOTIDE SEQUENCE [LARGE SCALE GENOMIC DNA]</scope>
    <source>
        <strain evidence="2">cv. Daliak</strain>
    </source>
</reference>
<dbReference type="EMBL" id="DF974648">
    <property type="protein sequence ID" value="GAU49889.1"/>
    <property type="molecule type" value="Genomic_DNA"/>
</dbReference>
<sequence length="110" mass="12553">MPLNIDLNTPVNELNTLPLNIDLNIPLNYMNTSNHLSNVPFNIDLNTSFNSSTNLYPPQEEEDNIGIQFESNLSQEEEEDDDDDDEEEEDIVGLFDNNIDHFGNMVTGFF</sequence>
<name>A0A2Z6PRI5_TRISU</name>
<evidence type="ECO:0000313" key="2">
    <source>
        <dbReference type="Proteomes" id="UP000242715"/>
    </source>
</evidence>
<keyword evidence="2" id="KW-1185">Reference proteome</keyword>
<accession>A0A2Z6PRI5</accession>
<organism evidence="1 2">
    <name type="scientific">Trifolium subterraneum</name>
    <name type="common">Subterranean clover</name>
    <dbReference type="NCBI Taxonomy" id="3900"/>
    <lineage>
        <taxon>Eukaryota</taxon>
        <taxon>Viridiplantae</taxon>
        <taxon>Streptophyta</taxon>
        <taxon>Embryophyta</taxon>
        <taxon>Tracheophyta</taxon>
        <taxon>Spermatophyta</taxon>
        <taxon>Magnoliopsida</taxon>
        <taxon>eudicotyledons</taxon>
        <taxon>Gunneridae</taxon>
        <taxon>Pentapetalae</taxon>
        <taxon>rosids</taxon>
        <taxon>fabids</taxon>
        <taxon>Fabales</taxon>
        <taxon>Fabaceae</taxon>
        <taxon>Papilionoideae</taxon>
        <taxon>50 kb inversion clade</taxon>
        <taxon>NPAAA clade</taxon>
        <taxon>Hologalegina</taxon>
        <taxon>IRL clade</taxon>
        <taxon>Trifolieae</taxon>
        <taxon>Trifolium</taxon>
    </lineage>
</organism>
<protein>
    <submittedName>
        <fullName evidence="1">Uncharacterized protein</fullName>
    </submittedName>
</protein>
<dbReference type="Proteomes" id="UP000242715">
    <property type="component" value="Unassembled WGS sequence"/>
</dbReference>
<dbReference type="OrthoDB" id="10532871at2759"/>
<gene>
    <name evidence="1" type="ORF">TSUD_133650</name>
</gene>
<proteinExistence type="predicted"/>
<dbReference type="AlphaFoldDB" id="A0A2Z6PRI5"/>